<protein>
    <recommendedName>
        <fullName evidence="1">PH domain-containing protein</fullName>
    </recommendedName>
</protein>
<evidence type="ECO:0000259" key="1">
    <source>
        <dbReference type="PROSITE" id="PS50003"/>
    </source>
</evidence>
<dbReference type="Gene3D" id="2.30.29.30">
    <property type="entry name" value="Pleckstrin-homology domain (PH domain)/Phosphotyrosine-binding domain (PTB)"/>
    <property type="match status" value="1"/>
</dbReference>
<feature type="domain" description="PH" evidence="1">
    <location>
        <begin position="38"/>
        <end position="141"/>
    </location>
</feature>
<proteinExistence type="predicted"/>
<evidence type="ECO:0000313" key="2">
    <source>
        <dbReference type="EMBL" id="CAF1644506.1"/>
    </source>
</evidence>
<feature type="non-terminal residue" evidence="2">
    <location>
        <position position="1"/>
    </location>
</feature>
<comment type="caution">
    <text evidence="2">The sequence shown here is derived from an EMBL/GenBank/DDBJ whole genome shotgun (WGS) entry which is preliminary data.</text>
</comment>
<sequence length="148" mass="17832">ERPLTRYLPIRWNDFDLRQHISEAGHQLDTLKNIYLTSTSCRGFLSKMGGIKFKTWNRRWFVFDRKRRSLFYYQDKSETKLRGIIYFQSILEVYFDHLQSVKSPEQKMTFIVKTLERPYYLIAPSLEIMRIWIDVISTGSEGAREYES</sequence>
<dbReference type="SMART" id="SM00233">
    <property type="entry name" value="PH"/>
    <property type="match status" value="1"/>
</dbReference>
<dbReference type="Pfam" id="PF00169">
    <property type="entry name" value="PH"/>
    <property type="match status" value="1"/>
</dbReference>
<name>A0A8S2G7T4_9BILA</name>
<dbReference type="InterPro" id="IPR052212">
    <property type="entry name" value="PH-like_domain"/>
</dbReference>
<dbReference type="PANTHER" id="PTHR12156:SF5">
    <property type="entry name" value="FI18040P1"/>
    <property type="match status" value="1"/>
</dbReference>
<evidence type="ECO:0000313" key="3">
    <source>
        <dbReference type="EMBL" id="CAF4484578.1"/>
    </source>
</evidence>
<dbReference type="PANTHER" id="PTHR12156">
    <property type="entry name" value="PLECKSTRIN HOMOLOGY-LIKE DOMAIN, FAMILY B, MEMBER 3"/>
    <property type="match status" value="1"/>
</dbReference>
<gene>
    <name evidence="2" type="ORF">OVA965_LOCUS44472</name>
    <name evidence="3" type="ORF">TMI583_LOCUS47298</name>
</gene>
<evidence type="ECO:0000313" key="4">
    <source>
        <dbReference type="Proteomes" id="UP000677228"/>
    </source>
</evidence>
<dbReference type="InterPro" id="IPR011993">
    <property type="entry name" value="PH-like_dom_sf"/>
</dbReference>
<dbReference type="SUPFAM" id="SSF50729">
    <property type="entry name" value="PH domain-like"/>
    <property type="match status" value="1"/>
</dbReference>
<reference evidence="2" key="1">
    <citation type="submission" date="2021-02" db="EMBL/GenBank/DDBJ databases">
        <authorList>
            <person name="Nowell W R."/>
        </authorList>
    </citation>
    <scope>NUCLEOTIDE SEQUENCE</scope>
</reference>
<dbReference type="InterPro" id="IPR001849">
    <property type="entry name" value="PH_domain"/>
</dbReference>
<organism evidence="2 4">
    <name type="scientific">Didymodactylos carnosus</name>
    <dbReference type="NCBI Taxonomy" id="1234261"/>
    <lineage>
        <taxon>Eukaryota</taxon>
        <taxon>Metazoa</taxon>
        <taxon>Spiralia</taxon>
        <taxon>Gnathifera</taxon>
        <taxon>Rotifera</taxon>
        <taxon>Eurotatoria</taxon>
        <taxon>Bdelloidea</taxon>
        <taxon>Philodinida</taxon>
        <taxon>Philodinidae</taxon>
        <taxon>Didymodactylos</taxon>
    </lineage>
</organism>
<dbReference type="AlphaFoldDB" id="A0A8S2G7T4"/>
<accession>A0A8S2G7T4</accession>
<dbReference type="Proteomes" id="UP000677228">
    <property type="component" value="Unassembled WGS sequence"/>
</dbReference>
<dbReference type="EMBL" id="CAJOBA010091055">
    <property type="protein sequence ID" value="CAF4484578.1"/>
    <property type="molecule type" value="Genomic_DNA"/>
</dbReference>
<dbReference type="PROSITE" id="PS50003">
    <property type="entry name" value="PH_DOMAIN"/>
    <property type="match status" value="1"/>
</dbReference>
<dbReference type="Proteomes" id="UP000682733">
    <property type="component" value="Unassembled WGS sequence"/>
</dbReference>
<dbReference type="EMBL" id="CAJNOK010063667">
    <property type="protein sequence ID" value="CAF1644506.1"/>
    <property type="molecule type" value="Genomic_DNA"/>
</dbReference>